<dbReference type="Proteomes" id="UP001424459">
    <property type="component" value="Unassembled WGS sequence"/>
</dbReference>
<sequence>MTSTAIPVGKDERVGPHMIRLNAHALAVPASFIRGMDDAELFGLGLIKSGERCLAMSTAGTILSADAAPCAPLATHRYKSIPCDAAVVRDAGLGWRIGCRVEHDGRSSFVATRIDGTETKLIGSVSERVRFIEPFILHDRFILRTLGSDTGDRLLITEYYWGPRDSEGD</sequence>
<name>A0ABP7U2X5_9SPHN</name>
<dbReference type="EMBL" id="BAABBR010000001">
    <property type="protein sequence ID" value="GAA4035015.1"/>
    <property type="molecule type" value="Genomic_DNA"/>
</dbReference>
<dbReference type="RefSeq" id="WP_344696330.1">
    <property type="nucleotide sequence ID" value="NZ_BAABBR010000001.1"/>
</dbReference>
<evidence type="ECO:0000313" key="1">
    <source>
        <dbReference type="EMBL" id="GAA4035015.1"/>
    </source>
</evidence>
<gene>
    <name evidence="1" type="ORF">GCM10022281_14120</name>
</gene>
<evidence type="ECO:0000313" key="2">
    <source>
        <dbReference type="Proteomes" id="UP001424459"/>
    </source>
</evidence>
<reference evidence="2" key="1">
    <citation type="journal article" date="2019" name="Int. J. Syst. Evol. Microbiol.">
        <title>The Global Catalogue of Microorganisms (GCM) 10K type strain sequencing project: providing services to taxonomists for standard genome sequencing and annotation.</title>
        <authorList>
            <consortium name="The Broad Institute Genomics Platform"/>
            <consortium name="The Broad Institute Genome Sequencing Center for Infectious Disease"/>
            <person name="Wu L."/>
            <person name="Ma J."/>
        </authorList>
    </citation>
    <scope>NUCLEOTIDE SEQUENCE [LARGE SCALE GENOMIC DNA]</scope>
    <source>
        <strain evidence="2">JCM 17564</strain>
    </source>
</reference>
<keyword evidence="2" id="KW-1185">Reference proteome</keyword>
<comment type="caution">
    <text evidence="1">The sequence shown here is derived from an EMBL/GenBank/DDBJ whole genome shotgun (WGS) entry which is preliminary data.</text>
</comment>
<accession>A0ABP7U2X5</accession>
<organism evidence="1 2">
    <name type="scientific">Sphingomonas rosea</name>
    <dbReference type="NCBI Taxonomy" id="335605"/>
    <lineage>
        <taxon>Bacteria</taxon>
        <taxon>Pseudomonadati</taxon>
        <taxon>Pseudomonadota</taxon>
        <taxon>Alphaproteobacteria</taxon>
        <taxon>Sphingomonadales</taxon>
        <taxon>Sphingomonadaceae</taxon>
        <taxon>Sphingomonas</taxon>
    </lineage>
</organism>
<protein>
    <submittedName>
        <fullName evidence="1">Uncharacterized protein</fullName>
    </submittedName>
</protein>
<proteinExistence type="predicted"/>